<comment type="similarity">
    <text evidence="2 6">Belongs to the QNG1 protein family.</text>
</comment>
<evidence type="ECO:0000256" key="1">
    <source>
        <dbReference type="ARBA" id="ARBA00022801"/>
    </source>
</evidence>
<dbReference type="EC" id="3.2.2.-" evidence="6"/>
<keyword evidence="7" id="KW-1185">Reference proteome</keyword>
<sequence length="729" mass="83553">MSSSTEKVAEEEILKPWDKPLPECFKSLENFESDRLLPRETGSFVRDHANGHIIMKDAGIDELAEWLLSRFRNKEVDCLDYCAHELHPKTADKAAADWIFLMATVNFSLWTNKEYSIEVNYKDKTYTGYYAAAACINKALDAGIPITDPKFMQNMTVKSVCDIFQGHCKEGALVWALHKERTIAIIEAAKVLLAKFDGSFYNCIAQCGKSAVKLLAMIVENFPSYQDYAEYEGKKISFLRKAQILVAHIYYCFKGKNDIADFYDIDQLVVCDHRVTQVLAFFLAFEYSPGLKQSLKIRPIFEIGEDIVLEMRAISIKSVYDIADRIAELRTENDTDLPKINAIDVGTLLWHYRRDNAEVVEAHIGFLRVRIAMKNNLPECFHGLKNFEEDRLLPLDAAKFVTDNSSGQIRISATAVKATAEWILNEFRANDASNLLNFGSQALHPKTFDQKAVDWIFLMDTINFSFWTEEEKKFRVRYKDGIYTGYFGACACVNRALDAKIGITDAHYMSKITKDDVERIFVADDKLLMPLCEQRAQAISEAGKVLLEKFDGTFYNCLKQCNKSAMKLLAIILENFKCYRDYAVYKGQKISFLKRAQILVADIYECLSGHNALADFYDMNEITMFADYRVPQILAYRSVLQYSDDMKAKLKSKKLMQQGGVDEVEIRAFSIKAVDDIVEKVKELRTSEDSSIPPITPAVVDNLLWLYRRKCAKDIERIIDYHRVRTIYY</sequence>
<name>A0A0N5ADP4_9BILA</name>
<evidence type="ECO:0000256" key="2">
    <source>
        <dbReference type="ARBA" id="ARBA00035119"/>
    </source>
</evidence>
<protein>
    <recommendedName>
        <fullName evidence="3 6">Queuosine 5'-phosphate N-glycosylase/hydrolase</fullName>
        <ecNumber evidence="6">3.2.2.-</ecNumber>
    </recommendedName>
    <alternativeName>
        <fullName evidence="4 6">Queuosine-nucleotide N-glycosylase/hydrolase</fullName>
    </alternativeName>
</protein>
<dbReference type="AlphaFoldDB" id="A0A0N5ADP4"/>
<dbReference type="PANTHER" id="PTHR21314:SF0">
    <property type="entry name" value="QUEUOSINE 5'-PHOSPHATE N-GLYCOSYLASE_HYDROLASE"/>
    <property type="match status" value="1"/>
</dbReference>
<dbReference type="WBParaSite" id="SMUV_0000230801-mRNA-1">
    <property type="protein sequence ID" value="SMUV_0000230801-mRNA-1"/>
    <property type="gene ID" value="SMUV_0000230801"/>
</dbReference>
<dbReference type="Proteomes" id="UP000046393">
    <property type="component" value="Unplaced"/>
</dbReference>
<accession>A0A0N5ADP4</accession>
<keyword evidence="1 6" id="KW-0378">Hydrolase</keyword>
<evidence type="ECO:0000256" key="4">
    <source>
        <dbReference type="ARBA" id="ARBA00035393"/>
    </source>
</evidence>
<evidence type="ECO:0000313" key="7">
    <source>
        <dbReference type="Proteomes" id="UP000046393"/>
    </source>
</evidence>
<dbReference type="InterPro" id="IPR019438">
    <property type="entry name" value="Q_salvage"/>
</dbReference>
<dbReference type="GO" id="GO:0006400">
    <property type="term" value="P:tRNA modification"/>
    <property type="evidence" value="ECO:0007669"/>
    <property type="project" value="TreeGrafter"/>
</dbReference>
<dbReference type="Pfam" id="PF10343">
    <property type="entry name" value="Q_salvage"/>
    <property type="match status" value="2"/>
</dbReference>
<dbReference type="PANTHER" id="PTHR21314">
    <property type="entry name" value="QUEUOSINE 5'-PHOSPHATE N-GLYCOSYLASE_HYDROLASE-RELATED"/>
    <property type="match status" value="1"/>
</dbReference>
<dbReference type="STRING" id="451379.A0A0N5ADP4"/>
<evidence type="ECO:0000256" key="3">
    <source>
        <dbReference type="ARBA" id="ARBA00035306"/>
    </source>
</evidence>
<evidence type="ECO:0000313" key="8">
    <source>
        <dbReference type="WBParaSite" id="SMUV_0000230801-mRNA-1"/>
    </source>
</evidence>
<reference evidence="8" key="1">
    <citation type="submission" date="2017-02" db="UniProtKB">
        <authorList>
            <consortium name="WormBaseParasite"/>
        </authorList>
    </citation>
    <scope>IDENTIFICATION</scope>
</reference>
<evidence type="ECO:0000256" key="6">
    <source>
        <dbReference type="RuleBase" id="RU365002"/>
    </source>
</evidence>
<evidence type="ECO:0000256" key="5">
    <source>
        <dbReference type="ARBA" id="ARBA00048204"/>
    </source>
</evidence>
<dbReference type="GO" id="GO:0016787">
    <property type="term" value="F:hydrolase activity"/>
    <property type="evidence" value="ECO:0007669"/>
    <property type="project" value="UniProtKB-KW"/>
</dbReference>
<proteinExistence type="inferred from homology"/>
<comment type="function">
    <text evidence="6">Catalyzes the hydrolysis of queuosine 5'-phosphate, releasing the nucleobase queuine (q). Is required for salvage of queuine from exogenous queuosine (Q) that is imported and then converted to queuosine 5'-phosphate intracellularly.</text>
</comment>
<comment type="catalytic activity">
    <reaction evidence="5 6">
        <text>queuosine 5'-phosphate + H2O = queuine + D-ribose 5-phosphate</text>
        <dbReference type="Rhea" id="RHEA:75387"/>
        <dbReference type="ChEBI" id="CHEBI:15377"/>
        <dbReference type="ChEBI" id="CHEBI:17433"/>
        <dbReference type="ChEBI" id="CHEBI:78346"/>
        <dbReference type="ChEBI" id="CHEBI:194371"/>
    </reaction>
    <physiologicalReaction direction="left-to-right" evidence="5 6">
        <dbReference type="Rhea" id="RHEA:75388"/>
    </physiologicalReaction>
</comment>
<organism evidence="7 8">
    <name type="scientific">Syphacia muris</name>
    <dbReference type="NCBI Taxonomy" id="451379"/>
    <lineage>
        <taxon>Eukaryota</taxon>
        <taxon>Metazoa</taxon>
        <taxon>Ecdysozoa</taxon>
        <taxon>Nematoda</taxon>
        <taxon>Chromadorea</taxon>
        <taxon>Rhabditida</taxon>
        <taxon>Spirurina</taxon>
        <taxon>Oxyuridomorpha</taxon>
        <taxon>Oxyuroidea</taxon>
        <taxon>Oxyuridae</taxon>
        <taxon>Syphacia</taxon>
    </lineage>
</organism>